<dbReference type="EMBL" id="JAPTGG010000008">
    <property type="protein sequence ID" value="MCZ0865808.1"/>
    <property type="molecule type" value="Genomic_DNA"/>
</dbReference>
<dbReference type="RefSeq" id="WP_258331948.1">
    <property type="nucleotide sequence ID" value="NZ_JAPTGG010000008.1"/>
</dbReference>
<accession>A0A9J6RNP9</accession>
<comment type="caution">
    <text evidence="1">The sequence shown here is derived from an EMBL/GenBank/DDBJ whole genome shotgun (WGS) entry which is preliminary data.</text>
</comment>
<keyword evidence="2" id="KW-1185">Reference proteome</keyword>
<evidence type="ECO:0000313" key="1">
    <source>
        <dbReference type="EMBL" id="MCZ0865808.1"/>
    </source>
</evidence>
<dbReference type="Proteomes" id="UP001069090">
    <property type="component" value="Unassembled WGS sequence"/>
</dbReference>
<proteinExistence type="predicted"/>
<sequence>MNTIKTQVVKTLKPGQTGTSRFTRKYGAQLVAVRYRRKPLDNKTYTTVEIIVDEREYAGKNISLKSVHSYQRKQWVAVPIAFDELELRYQAKQMGAQWSKKYKVWVLLYHQAVEMGIIHRQRPDVLELIDDVEIHGQI</sequence>
<gene>
    <name evidence="1" type="ORF">O0V09_11375</name>
</gene>
<protein>
    <submittedName>
        <fullName evidence="1">Uncharacterized protein</fullName>
    </submittedName>
</protein>
<organism evidence="1 2">
    <name type="scientific">Dasania phycosphaerae</name>
    <dbReference type="NCBI Taxonomy" id="2950436"/>
    <lineage>
        <taxon>Bacteria</taxon>
        <taxon>Pseudomonadati</taxon>
        <taxon>Pseudomonadota</taxon>
        <taxon>Gammaproteobacteria</taxon>
        <taxon>Cellvibrionales</taxon>
        <taxon>Spongiibacteraceae</taxon>
        <taxon>Dasania</taxon>
    </lineage>
</organism>
<dbReference type="AlphaFoldDB" id="A0A9J6RNP9"/>
<reference evidence="1 2" key="1">
    <citation type="submission" date="2022-12" db="EMBL/GenBank/DDBJ databases">
        <title>Dasania phycosphaerae sp. nov., isolated from particulate material of the south coast of Korea.</title>
        <authorList>
            <person name="Jiang Y."/>
        </authorList>
    </citation>
    <scope>NUCLEOTIDE SEQUENCE [LARGE SCALE GENOMIC DNA]</scope>
    <source>
        <strain evidence="1 2">GY-19</strain>
    </source>
</reference>
<name>A0A9J6RNP9_9GAMM</name>
<evidence type="ECO:0000313" key="2">
    <source>
        <dbReference type="Proteomes" id="UP001069090"/>
    </source>
</evidence>